<evidence type="ECO:0000313" key="1">
    <source>
        <dbReference type="EMBL" id="TGY90881.1"/>
    </source>
</evidence>
<comment type="caution">
    <text evidence="1">The sequence shown here is derived from an EMBL/GenBank/DDBJ whole genome shotgun (WGS) entry which is preliminary data.</text>
</comment>
<organism evidence="1 2">
    <name type="scientific">Petralouisia muris</name>
    <dbReference type="NCBI Taxonomy" id="3032872"/>
    <lineage>
        <taxon>Bacteria</taxon>
        <taxon>Bacillati</taxon>
        <taxon>Bacillota</taxon>
        <taxon>Clostridia</taxon>
        <taxon>Lachnospirales</taxon>
        <taxon>Lachnospiraceae</taxon>
        <taxon>Petralouisia</taxon>
    </lineage>
</organism>
<protein>
    <submittedName>
        <fullName evidence="1">Uncharacterized protein</fullName>
    </submittedName>
</protein>
<proteinExistence type="predicted"/>
<keyword evidence="2" id="KW-1185">Reference proteome</keyword>
<sequence length="381" mass="42874">MSDLSIQNVLTQRNNYNLAIPFVETQQINPFYKMSVSLLCVDTDERASQIFKVGSRILNNKRREDLYSLSKPFLQRLATEAGIQFGPGAGDVSKVDENTWKASAFGAIRLPDGNMRTSNNFKVIDLAMEEKKYRMAYEEKAESGIVDYKAAEDAAKKYAGEWKDTGQINDRGYPIKIYIVAERERRKYIENSLLDAMTQLRANAPQKAATGAILRVIRDLLGIKSTYTIDELKKPFAVARTSFSPDYNDPMIKQMLLQQAMQSVGNLFGNVQPVVQTISIPSVDDEVDIPADVCEAERFQAERAPEPPQQRSPQPAQRQQGKTQGVGRVMTEADRAVDFCCDKCGAVIKKSVWQYSNENLGQPLCYKCQSIVKRERKGGKR</sequence>
<dbReference type="Proteomes" id="UP000304953">
    <property type="component" value="Unassembled WGS sequence"/>
</dbReference>
<accession>A0AC61RPC1</accession>
<name>A0AC61RPC1_9FIRM</name>
<reference evidence="1" key="1">
    <citation type="submission" date="2019-04" db="EMBL/GenBank/DDBJ databases">
        <title>Microbes associate with the intestines of laboratory mice.</title>
        <authorList>
            <person name="Navarre W."/>
            <person name="Wong E."/>
            <person name="Huang K."/>
            <person name="Tropini C."/>
            <person name="Ng K."/>
            <person name="Yu B."/>
        </authorList>
    </citation>
    <scope>NUCLEOTIDE SEQUENCE</scope>
    <source>
        <strain evidence="1">NM01_1-7b</strain>
    </source>
</reference>
<gene>
    <name evidence="1" type="ORF">E5329_23885</name>
</gene>
<evidence type="ECO:0000313" key="2">
    <source>
        <dbReference type="Proteomes" id="UP000304953"/>
    </source>
</evidence>
<dbReference type="EMBL" id="SRYA01000080">
    <property type="protein sequence ID" value="TGY90881.1"/>
    <property type="molecule type" value="Genomic_DNA"/>
</dbReference>